<dbReference type="PRINTS" id="PR00465">
    <property type="entry name" value="EP450IV"/>
</dbReference>
<dbReference type="PANTHER" id="PTHR24286:SF369">
    <property type="entry name" value="CYTOCHROME P450"/>
    <property type="match status" value="1"/>
</dbReference>
<reference evidence="9" key="1">
    <citation type="submission" date="2022-02" db="EMBL/GenBank/DDBJ databases">
        <authorList>
            <person name="Henning P.M."/>
            <person name="McCubbin A.G."/>
            <person name="Shore J.S."/>
        </authorList>
    </citation>
    <scope>NUCLEOTIDE SEQUENCE</scope>
    <source>
        <strain evidence="9">F60SS</strain>
        <tissue evidence="9">Leaves</tissue>
    </source>
</reference>
<evidence type="ECO:0000256" key="6">
    <source>
        <dbReference type="ARBA" id="ARBA00023004"/>
    </source>
</evidence>
<dbReference type="InterPro" id="IPR036396">
    <property type="entry name" value="Cyt_P450_sf"/>
</dbReference>
<keyword evidence="4 7" id="KW-0479">Metal-binding</keyword>
<dbReference type="EMBL" id="JAKUCV010002753">
    <property type="protein sequence ID" value="KAJ4841532.1"/>
    <property type="molecule type" value="Genomic_DNA"/>
</dbReference>
<dbReference type="GO" id="GO:0005506">
    <property type="term" value="F:iron ion binding"/>
    <property type="evidence" value="ECO:0007669"/>
    <property type="project" value="InterPro"/>
</dbReference>
<dbReference type="InterPro" id="IPR002403">
    <property type="entry name" value="Cyt_P450_E_grp-IV"/>
</dbReference>
<gene>
    <name evidence="9" type="ORF">Tsubulata_001735</name>
</gene>
<keyword evidence="8" id="KW-0560">Oxidoreductase</keyword>
<dbReference type="InterPro" id="IPR017972">
    <property type="entry name" value="Cyt_P450_CS"/>
</dbReference>
<comment type="caution">
    <text evidence="9">The sequence shown here is derived from an EMBL/GenBank/DDBJ whole genome shotgun (WGS) entry which is preliminary data.</text>
</comment>
<keyword evidence="8" id="KW-0503">Monooxygenase</keyword>
<feature type="binding site" description="axial binding residue" evidence="7">
    <location>
        <position position="199"/>
    </location>
    <ligand>
        <name>heme</name>
        <dbReference type="ChEBI" id="CHEBI:30413"/>
    </ligand>
    <ligandPart>
        <name>Fe</name>
        <dbReference type="ChEBI" id="CHEBI:18248"/>
    </ligandPart>
</feature>
<evidence type="ECO:0000256" key="8">
    <source>
        <dbReference type="RuleBase" id="RU000461"/>
    </source>
</evidence>
<dbReference type="SUPFAM" id="SSF48264">
    <property type="entry name" value="Cytochrome P450"/>
    <property type="match status" value="1"/>
</dbReference>
<dbReference type="Gene3D" id="1.10.630.10">
    <property type="entry name" value="Cytochrome P450"/>
    <property type="match status" value="1"/>
</dbReference>
<dbReference type="GO" id="GO:0010268">
    <property type="term" value="P:brassinosteroid homeostasis"/>
    <property type="evidence" value="ECO:0007669"/>
    <property type="project" value="TreeGrafter"/>
</dbReference>
<sequence length="205" mass="23800">MIHTNLSKWSAQRRPVDVKQVLSINSTKLPISLLHVVVHNDHDQDQAKKLKIFKDTLMERLGNPEKRRGDFLDQIVDDMKTKKFLIAEHEGIRKRRRNPNSLLSWEEYRSMEFTHMVLKETLRIINMAPGLFPKALKDFEVKGYTIPAGWTLMLVPAALQLNPETFKDPVTFNPWRWKELDRVTISKNFVPFGGGTRQCAGAEYT</sequence>
<evidence type="ECO:0008006" key="11">
    <source>
        <dbReference type="Google" id="ProtNLM"/>
    </source>
</evidence>
<keyword evidence="6 7" id="KW-0408">Iron</keyword>
<evidence type="ECO:0000256" key="4">
    <source>
        <dbReference type="ARBA" id="ARBA00022723"/>
    </source>
</evidence>
<name>A0A9Q0JHQ7_9ROSI</name>
<evidence type="ECO:0000313" key="10">
    <source>
        <dbReference type="Proteomes" id="UP001141552"/>
    </source>
</evidence>
<feature type="non-terminal residue" evidence="9">
    <location>
        <position position="205"/>
    </location>
</feature>
<accession>A0A9Q0JHQ7</accession>
<keyword evidence="10" id="KW-1185">Reference proteome</keyword>
<keyword evidence="7 8" id="KW-0349">Heme</keyword>
<comment type="similarity">
    <text evidence="2 8">Belongs to the cytochrome P450 family.</text>
</comment>
<dbReference type="InterPro" id="IPR001128">
    <property type="entry name" value="Cyt_P450"/>
</dbReference>
<protein>
    <recommendedName>
        <fullName evidence="11">Cytochrome P450</fullName>
    </recommendedName>
</protein>
<keyword evidence="3" id="KW-0812">Transmembrane</keyword>
<dbReference type="Proteomes" id="UP001141552">
    <property type="component" value="Unassembled WGS sequence"/>
</dbReference>
<evidence type="ECO:0000256" key="3">
    <source>
        <dbReference type="ARBA" id="ARBA00022692"/>
    </source>
</evidence>
<keyword evidence="5" id="KW-1133">Transmembrane helix</keyword>
<organism evidence="9 10">
    <name type="scientific">Turnera subulata</name>
    <dbReference type="NCBI Taxonomy" id="218843"/>
    <lineage>
        <taxon>Eukaryota</taxon>
        <taxon>Viridiplantae</taxon>
        <taxon>Streptophyta</taxon>
        <taxon>Embryophyta</taxon>
        <taxon>Tracheophyta</taxon>
        <taxon>Spermatophyta</taxon>
        <taxon>Magnoliopsida</taxon>
        <taxon>eudicotyledons</taxon>
        <taxon>Gunneridae</taxon>
        <taxon>Pentapetalae</taxon>
        <taxon>rosids</taxon>
        <taxon>fabids</taxon>
        <taxon>Malpighiales</taxon>
        <taxon>Passifloraceae</taxon>
        <taxon>Turnera</taxon>
    </lineage>
</organism>
<dbReference type="GO" id="GO:0016132">
    <property type="term" value="P:brassinosteroid biosynthetic process"/>
    <property type="evidence" value="ECO:0007669"/>
    <property type="project" value="TreeGrafter"/>
</dbReference>
<evidence type="ECO:0000256" key="5">
    <source>
        <dbReference type="ARBA" id="ARBA00022989"/>
    </source>
</evidence>
<dbReference type="Pfam" id="PF00067">
    <property type="entry name" value="p450"/>
    <property type="match status" value="1"/>
</dbReference>
<evidence type="ECO:0000313" key="9">
    <source>
        <dbReference type="EMBL" id="KAJ4841532.1"/>
    </source>
</evidence>
<dbReference type="OrthoDB" id="2789670at2759"/>
<dbReference type="GO" id="GO:0016705">
    <property type="term" value="F:oxidoreductase activity, acting on paired donors, with incorporation or reduction of molecular oxygen"/>
    <property type="evidence" value="ECO:0007669"/>
    <property type="project" value="InterPro"/>
</dbReference>
<comment type="cofactor">
    <cofactor evidence="7">
        <name>heme</name>
        <dbReference type="ChEBI" id="CHEBI:30413"/>
    </cofactor>
</comment>
<dbReference type="AlphaFoldDB" id="A0A9Q0JHQ7"/>
<evidence type="ECO:0000256" key="1">
    <source>
        <dbReference type="ARBA" id="ARBA00004167"/>
    </source>
</evidence>
<dbReference type="GO" id="GO:0020037">
    <property type="term" value="F:heme binding"/>
    <property type="evidence" value="ECO:0007669"/>
    <property type="project" value="InterPro"/>
</dbReference>
<evidence type="ECO:0000256" key="2">
    <source>
        <dbReference type="ARBA" id="ARBA00010617"/>
    </source>
</evidence>
<dbReference type="GO" id="GO:0016125">
    <property type="term" value="P:sterol metabolic process"/>
    <property type="evidence" value="ECO:0007669"/>
    <property type="project" value="TreeGrafter"/>
</dbReference>
<evidence type="ECO:0000256" key="7">
    <source>
        <dbReference type="PIRSR" id="PIRSR602403-1"/>
    </source>
</evidence>
<dbReference type="PROSITE" id="PS00086">
    <property type="entry name" value="CYTOCHROME_P450"/>
    <property type="match status" value="1"/>
</dbReference>
<proteinExistence type="inferred from homology"/>
<dbReference type="GO" id="GO:0004497">
    <property type="term" value="F:monooxygenase activity"/>
    <property type="evidence" value="ECO:0007669"/>
    <property type="project" value="UniProtKB-KW"/>
</dbReference>
<keyword evidence="5" id="KW-0472">Membrane</keyword>
<dbReference type="PANTHER" id="PTHR24286">
    <property type="entry name" value="CYTOCHROME P450 26"/>
    <property type="match status" value="1"/>
</dbReference>
<comment type="subcellular location">
    <subcellularLocation>
        <location evidence="1">Membrane</location>
        <topology evidence="1">Single-pass membrane protein</topology>
    </subcellularLocation>
</comment>
<dbReference type="GO" id="GO:0016020">
    <property type="term" value="C:membrane"/>
    <property type="evidence" value="ECO:0007669"/>
    <property type="project" value="UniProtKB-SubCell"/>
</dbReference>
<reference evidence="9" key="2">
    <citation type="journal article" date="2023" name="Plants (Basel)">
        <title>Annotation of the Turnera subulata (Passifloraceae) Draft Genome Reveals the S-Locus Evolved after the Divergence of Turneroideae from Passifloroideae in a Stepwise Manner.</title>
        <authorList>
            <person name="Henning P.M."/>
            <person name="Roalson E.H."/>
            <person name="Mir W."/>
            <person name="McCubbin A.G."/>
            <person name="Shore J.S."/>
        </authorList>
    </citation>
    <scope>NUCLEOTIDE SEQUENCE</scope>
    <source>
        <strain evidence="9">F60SS</strain>
    </source>
</reference>